<reference evidence="9 10" key="1">
    <citation type="journal article" date="2016" name="Int. J. Syst. Evol. Microbiol.">
        <title>Chitinibacter fontanus sp. nov., isolated from a spring.</title>
        <authorList>
            <person name="Sheu S.Y."/>
            <person name="Li Y.S."/>
            <person name="Young C.C."/>
            <person name="Chen W.M."/>
        </authorList>
    </citation>
    <scope>NUCLEOTIDE SEQUENCE [LARGE SCALE GENOMIC DNA]</scope>
    <source>
        <strain evidence="9 10">STM-7</strain>
    </source>
</reference>
<dbReference type="AlphaFoldDB" id="A0A7D5VAT5"/>
<dbReference type="SUPFAM" id="SSF51306">
    <property type="entry name" value="LexA/Signal peptidase"/>
    <property type="match status" value="1"/>
</dbReference>
<keyword evidence="4 7" id="KW-0068">Autocatalytic cleavage</keyword>
<comment type="similarity">
    <text evidence="1 7">Belongs to the peptidase S24 family.</text>
</comment>
<dbReference type="Gene3D" id="2.10.109.10">
    <property type="entry name" value="Umud Fragment, subunit A"/>
    <property type="match status" value="1"/>
</dbReference>
<dbReference type="InterPro" id="IPR006197">
    <property type="entry name" value="Peptidase_S24_LexA"/>
</dbReference>
<dbReference type="CDD" id="cd06529">
    <property type="entry name" value="S24_LexA-like"/>
    <property type="match status" value="1"/>
</dbReference>
<keyword evidence="10" id="KW-1185">Reference proteome</keyword>
<dbReference type="InterPro" id="IPR036286">
    <property type="entry name" value="LexA/Signal_pep-like_sf"/>
</dbReference>
<evidence type="ECO:0000259" key="8">
    <source>
        <dbReference type="Pfam" id="PF00717"/>
    </source>
</evidence>
<dbReference type="GO" id="GO:0009432">
    <property type="term" value="P:SOS response"/>
    <property type="evidence" value="ECO:0007669"/>
    <property type="project" value="UniProtKB-KW"/>
</dbReference>
<dbReference type="GO" id="GO:0003887">
    <property type="term" value="F:DNA-directed DNA polymerase activity"/>
    <property type="evidence" value="ECO:0007669"/>
    <property type="project" value="UniProtKB-EC"/>
</dbReference>
<name>A0A7D5VAT5_9NEIS</name>
<feature type="domain" description="Peptidase S24/S26A/S26B/S26C" evidence="8">
    <location>
        <begin position="21"/>
        <end position="140"/>
    </location>
</feature>
<dbReference type="RefSeq" id="WP_180305803.1">
    <property type="nucleotide sequence ID" value="NZ_CP058952.1"/>
</dbReference>
<evidence type="ECO:0000313" key="9">
    <source>
        <dbReference type="EMBL" id="QLI81693.1"/>
    </source>
</evidence>
<organism evidence="9 10">
    <name type="scientific">Chitinibacter fontanus</name>
    <dbReference type="NCBI Taxonomy" id="1737446"/>
    <lineage>
        <taxon>Bacteria</taxon>
        <taxon>Pseudomonadati</taxon>
        <taxon>Pseudomonadota</taxon>
        <taxon>Betaproteobacteria</taxon>
        <taxon>Neisseriales</taxon>
        <taxon>Chitinibacteraceae</taxon>
        <taxon>Chitinibacter</taxon>
    </lineage>
</organism>
<dbReference type="NCBIfam" id="NF007621">
    <property type="entry name" value="PRK10276.1"/>
    <property type="match status" value="1"/>
</dbReference>
<evidence type="ECO:0000256" key="2">
    <source>
        <dbReference type="ARBA" id="ARBA00022763"/>
    </source>
</evidence>
<dbReference type="KEGG" id="cfon:HZU75_09210"/>
<dbReference type="InterPro" id="IPR039418">
    <property type="entry name" value="LexA-like"/>
</dbReference>
<evidence type="ECO:0000256" key="3">
    <source>
        <dbReference type="ARBA" id="ARBA00022801"/>
    </source>
</evidence>
<dbReference type="GO" id="GO:0016787">
    <property type="term" value="F:hydrolase activity"/>
    <property type="evidence" value="ECO:0007669"/>
    <property type="project" value="UniProtKB-KW"/>
</dbReference>
<accession>A0A7D5VAT5</accession>
<gene>
    <name evidence="9" type="primary">umuD</name>
    <name evidence="9" type="ORF">HZU75_09210</name>
</gene>
<sequence>MASFLSGPWAAQASPVSYELPFIGSVSAGFPSPAADWSEERVDLNLRYISHPEATFYFTVSGDSMVSVNPERSIPDGALLIVDRALAAQHNDIVVAIVDNDFTVKRLFQRQQRLALLAENPAYAPIILGDEQELVIWGVVRAWIVEAR</sequence>
<dbReference type="GO" id="GO:0006355">
    <property type="term" value="P:regulation of DNA-templated transcription"/>
    <property type="evidence" value="ECO:0007669"/>
    <property type="project" value="InterPro"/>
</dbReference>
<dbReference type="Proteomes" id="UP000510822">
    <property type="component" value="Chromosome"/>
</dbReference>
<dbReference type="PRINTS" id="PR00726">
    <property type="entry name" value="LEXASERPTASE"/>
</dbReference>
<dbReference type="PANTHER" id="PTHR33516">
    <property type="entry name" value="LEXA REPRESSOR"/>
    <property type="match status" value="1"/>
</dbReference>
<keyword evidence="5" id="KW-0234">DNA repair</keyword>
<evidence type="ECO:0000256" key="4">
    <source>
        <dbReference type="ARBA" id="ARBA00022813"/>
    </source>
</evidence>
<evidence type="ECO:0000256" key="6">
    <source>
        <dbReference type="ARBA" id="ARBA00023236"/>
    </source>
</evidence>
<evidence type="ECO:0000256" key="1">
    <source>
        <dbReference type="ARBA" id="ARBA00007484"/>
    </source>
</evidence>
<dbReference type="GO" id="GO:0003677">
    <property type="term" value="F:DNA binding"/>
    <property type="evidence" value="ECO:0007669"/>
    <property type="project" value="InterPro"/>
</dbReference>
<dbReference type="EC" id="2.7.7.7" evidence="9"/>
<dbReference type="InterPro" id="IPR050077">
    <property type="entry name" value="LexA_repressor"/>
</dbReference>
<evidence type="ECO:0000313" key="10">
    <source>
        <dbReference type="Proteomes" id="UP000510822"/>
    </source>
</evidence>
<keyword evidence="2" id="KW-0227">DNA damage</keyword>
<evidence type="ECO:0000256" key="7">
    <source>
        <dbReference type="RuleBase" id="RU003991"/>
    </source>
</evidence>
<proteinExistence type="inferred from homology"/>
<dbReference type="GO" id="GO:0006281">
    <property type="term" value="P:DNA repair"/>
    <property type="evidence" value="ECO:0007669"/>
    <property type="project" value="UniProtKB-KW"/>
</dbReference>
<dbReference type="EMBL" id="CP058952">
    <property type="protein sequence ID" value="QLI81693.1"/>
    <property type="molecule type" value="Genomic_DNA"/>
</dbReference>
<evidence type="ECO:0000256" key="5">
    <source>
        <dbReference type="ARBA" id="ARBA00023204"/>
    </source>
</evidence>
<keyword evidence="6" id="KW-0742">SOS response</keyword>
<keyword evidence="3 7" id="KW-0378">Hydrolase</keyword>
<dbReference type="PANTHER" id="PTHR33516:SF2">
    <property type="entry name" value="LEXA REPRESSOR-RELATED"/>
    <property type="match status" value="1"/>
</dbReference>
<dbReference type="InterPro" id="IPR015927">
    <property type="entry name" value="Peptidase_S24_S26A/B/C"/>
</dbReference>
<dbReference type="Pfam" id="PF00717">
    <property type="entry name" value="Peptidase_S24"/>
    <property type="match status" value="1"/>
</dbReference>
<protein>
    <submittedName>
        <fullName evidence="9">Translesion error-prone DNA polymerase V autoproteolytic subunit</fullName>
        <ecNumber evidence="9">2.7.7.7</ecNumber>
    </submittedName>
</protein>
<keyword evidence="9" id="KW-0808">Transferase</keyword>
<keyword evidence="9" id="KW-0548">Nucleotidyltransferase</keyword>